<proteinExistence type="predicted"/>
<keyword evidence="2" id="KW-0472">Membrane</keyword>
<feature type="compositionally biased region" description="Basic and acidic residues" evidence="1">
    <location>
        <begin position="108"/>
        <end position="117"/>
    </location>
</feature>
<evidence type="ECO:0000313" key="3">
    <source>
        <dbReference type="EMBL" id="ERM94162.1"/>
    </source>
</evidence>
<keyword evidence="4" id="KW-1185">Reference proteome</keyword>
<feature type="transmembrane region" description="Helical" evidence="2">
    <location>
        <begin position="305"/>
        <end position="329"/>
    </location>
</feature>
<feature type="transmembrane region" description="Helical" evidence="2">
    <location>
        <begin position="370"/>
        <end position="391"/>
    </location>
</feature>
<keyword evidence="2" id="KW-0812">Transmembrane</keyword>
<protein>
    <submittedName>
        <fullName evidence="3">Uncharacterized protein</fullName>
    </submittedName>
</protein>
<dbReference type="HOGENOM" id="CLU_675012_0_0_1"/>
<accession>W1NEI3</accession>
<dbReference type="OMA" id="KEIKPFW"/>
<feature type="transmembrane region" description="Helical" evidence="2">
    <location>
        <begin position="336"/>
        <end position="355"/>
    </location>
</feature>
<feature type="compositionally biased region" description="Low complexity" evidence="1">
    <location>
        <begin position="76"/>
        <end position="85"/>
    </location>
</feature>
<dbReference type="PANTHER" id="PTHR35310">
    <property type="entry name" value="CELL WALL INTEGRITY/STRESS RESPONSE COMPONENT-LIKE PROTEIN"/>
    <property type="match status" value="1"/>
</dbReference>
<dbReference type="PANTHER" id="PTHR35310:SF1">
    <property type="entry name" value="CELL WALL INTEGRITY_STRESS RESPONSE COMPONENT-LIKE PROTEIN"/>
    <property type="match status" value="1"/>
</dbReference>
<evidence type="ECO:0000313" key="4">
    <source>
        <dbReference type="Proteomes" id="UP000017836"/>
    </source>
</evidence>
<name>W1NEI3_AMBTC</name>
<feature type="compositionally biased region" description="Basic and acidic residues" evidence="1">
    <location>
        <begin position="126"/>
        <end position="153"/>
    </location>
</feature>
<feature type="transmembrane region" description="Helical" evidence="2">
    <location>
        <begin position="231"/>
        <end position="255"/>
    </location>
</feature>
<feature type="compositionally biased region" description="Low complexity" evidence="1">
    <location>
        <begin position="36"/>
        <end position="70"/>
    </location>
</feature>
<feature type="compositionally biased region" description="Basic and acidic residues" evidence="1">
    <location>
        <begin position="23"/>
        <end position="35"/>
    </location>
</feature>
<dbReference type="Gramene" id="ERM94162">
    <property type="protein sequence ID" value="ERM94162"/>
    <property type="gene ID" value="AMTR_s00010p00171880"/>
</dbReference>
<dbReference type="eggNOG" id="ENOG502QVCG">
    <property type="taxonomic scope" value="Eukaryota"/>
</dbReference>
<feature type="transmembrane region" description="Helical" evidence="2">
    <location>
        <begin position="267"/>
        <end position="285"/>
    </location>
</feature>
<dbReference type="EMBL" id="KI397513">
    <property type="protein sequence ID" value="ERM94162.1"/>
    <property type="molecule type" value="Genomic_DNA"/>
</dbReference>
<dbReference type="AlphaFoldDB" id="W1NEI3"/>
<sequence length="408" mass="45245">MSANESKETGIDATEVAQKKKPKLLEETLPKEMKKPSNSSSVLKSQQKKLNSSSNESDLAHLSPPKKAPLLPKPNSPKNKTTQLTTKKKDSGDRKPPPTKNPAAQKLKTPEPKKPSLEQKQIPAKEVQESKKPSPEKKQIPAKEVQESKKPSPENKQIPAKEAQESKKQAPKTQVEDDYNDLIQDFREFPARFQSTVLPELEKLSSKSKAYINKANENIAEGFKPLIGHHYAPIVATTLFCVLSLLPLLLAYALYRKLRPYLTLQHVLLFSHVYLALYFLALAMARLSTGVEPLGFFYGSGRSSYVATQVVQGVGYVVYVALLLVHLFVGAGAKRVAALGQAMVGLAVGVHYYAVVWRWAMVRKAPRSDWWVHVVYAAGFVLACVCARVHLRVGKKGYGPAEDQDKQN</sequence>
<reference evidence="4" key="1">
    <citation type="journal article" date="2013" name="Science">
        <title>The Amborella genome and the evolution of flowering plants.</title>
        <authorList>
            <consortium name="Amborella Genome Project"/>
        </authorList>
    </citation>
    <scope>NUCLEOTIDE SEQUENCE [LARGE SCALE GENOMIC DNA]</scope>
</reference>
<feature type="region of interest" description="Disordered" evidence="1">
    <location>
        <begin position="1"/>
        <end position="176"/>
    </location>
</feature>
<evidence type="ECO:0000256" key="2">
    <source>
        <dbReference type="SAM" id="Phobius"/>
    </source>
</evidence>
<gene>
    <name evidence="3" type="ORF">AMTR_s00010p00171880</name>
</gene>
<keyword evidence="2" id="KW-1133">Transmembrane helix</keyword>
<dbReference type="Proteomes" id="UP000017836">
    <property type="component" value="Unassembled WGS sequence"/>
</dbReference>
<evidence type="ECO:0000256" key="1">
    <source>
        <dbReference type="SAM" id="MobiDB-lite"/>
    </source>
</evidence>
<feature type="compositionally biased region" description="Basic and acidic residues" evidence="1">
    <location>
        <begin position="1"/>
        <end position="10"/>
    </location>
</feature>
<feature type="compositionally biased region" description="Basic and acidic residues" evidence="1">
    <location>
        <begin position="87"/>
        <end position="96"/>
    </location>
</feature>
<organism evidence="3 4">
    <name type="scientific">Amborella trichopoda</name>
    <dbReference type="NCBI Taxonomy" id="13333"/>
    <lineage>
        <taxon>Eukaryota</taxon>
        <taxon>Viridiplantae</taxon>
        <taxon>Streptophyta</taxon>
        <taxon>Embryophyta</taxon>
        <taxon>Tracheophyta</taxon>
        <taxon>Spermatophyta</taxon>
        <taxon>Magnoliopsida</taxon>
        <taxon>Amborellales</taxon>
        <taxon>Amborellaceae</taxon>
        <taxon>Amborella</taxon>
    </lineage>
</organism>